<organism evidence="3 4">
    <name type="scientific">Kitasatospora atroaurantiaca</name>
    <dbReference type="NCBI Taxonomy" id="285545"/>
    <lineage>
        <taxon>Bacteria</taxon>
        <taxon>Bacillati</taxon>
        <taxon>Actinomycetota</taxon>
        <taxon>Actinomycetes</taxon>
        <taxon>Kitasatosporales</taxon>
        <taxon>Streptomycetaceae</taxon>
        <taxon>Kitasatospora</taxon>
    </lineage>
</organism>
<dbReference type="AlphaFoldDB" id="A0A561EM99"/>
<proteinExistence type="predicted"/>
<evidence type="ECO:0000313" key="4">
    <source>
        <dbReference type="Proteomes" id="UP000318416"/>
    </source>
</evidence>
<feature type="transmembrane region" description="Helical" evidence="2">
    <location>
        <begin position="42"/>
        <end position="63"/>
    </location>
</feature>
<feature type="compositionally biased region" description="Low complexity" evidence="1">
    <location>
        <begin position="72"/>
        <end position="92"/>
    </location>
</feature>
<gene>
    <name evidence="3" type="ORF">FB465_1741</name>
</gene>
<keyword evidence="2" id="KW-1133">Transmembrane helix</keyword>
<feature type="region of interest" description="Disordered" evidence="1">
    <location>
        <begin position="69"/>
        <end position="92"/>
    </location>
</feature>
<name>A0A561EM99_9ACTN</name>
<dbReference type="OrthoDB" id="3686068at2"/>
<dbReference type="EMBL" id="VIVR01000001">
    <property type="protein sequence ID" value="TWE16751.1"/>
    <property type="molecule type" value="Genomic_DNA"/>
</dbReference>
<sequence>MDLEHELTRLLEDSVDGMAVPVHTIVAEATVRGRRFRIRRRLQTAAAALSVAALVGTGAVIGLPHRPPAAPTAPAVSAPMPSAMPTTSATPTTSDRIAKILSDLLPPGTSLRQYSKVTVSAHTITFDVEYDDGQGGPVAVWVTLESRRPTGEAPDCENALEAGDIDRLSCKDAVTTDGTDVVVKRTMSGAGVIAFECSFHPRDGVVVVITASNGTIDNPTEPGQRMTATRAVPPLTPSAWSTVAESPRWQLLAQQEHLTPEP</sequence>
<keyword evidence="2" id="KW-0472">Membrane</keyword>
<evidence type="ECO:0000256" key="2">
    <source>
        <dbReference type="SAM" id="Phobius"/>
    </source>
</evidence>
<protein>
    <submittedName>
        <fullName evidence="3">Uncharacterized protein</fullName>
    </submittedName>
</protein>
<accession>A0A561EM99</accession>
<evidence type="ECO:0000313" key="3">
    <source>
        <dbReference type="EMBL" id="TWE16751.1"/>
    </source>
</evidence>
<keyword evidence="4" id="KW-1185">Reference proteome</keyword>
<dbReference type="RefSeq" id="WP_145789134.1">
    <property type="nucleotide sequence ID" value="NZ_BAAABR010000079.1"/>
</dbReference>
<dbReference type="Proteomes" id="UP000318416">
    <property type="component" value="Unassembled WGS sequence"/>
</dbReference>
<comment type="caution">
    <text evidence="3">The sequence shown here is derived from an EMBL/GenBank/DDBJ whole genome shotgun (WGS) entry which is preliminary data.</text>
</comment>
<reference evidence="3 4" key="1">
    <citation type="submission" date="2019-06" db="EMBL/GenBank/DDBJ databases">
        <title>Sequencing the genomes of 1000 actinobacteria strains.</title>
        <authorList>
            <person name="Klenk H.-P."/>
        </authorList>
    </citation>
    <scope>NUCLEOTIDE SEQUENCE [LARGE SCALE GENOMIC DNA]</scope>
    <source>
        <strain evidence="3 4">DSM 41649</strain>
    </source>
</reference>
<evidence type="ECO:0000256" key="1">
    <source>
        <dbReference type="SAM" id="MobiDB-lite"/>
    </source>
</evidence>
<keyword evidence="2" id="KW-0812">Transmembrane</keyword>